<evidence type="ECO:0000259" key="7">
    <source>
        <dbReference type="Pfam" id="PF00931"/>
    </source>
</evidence>
<gene>
    <name evidence="9" type="ORF">Sradi_0081600</name>
</gene>
<dbReference type="GO" id="GO:0006952">
    <property type="term" value="P:defense response"/>
    <property type="evidence" value="ECO:0007669"/>
    <property type="project" value="UniProtKB-KW"/>
</dbReference>
<evidence type="ECO:0000259" key="8">
    <source>
        <dbReference type="Pfam" id="PF18052"/>
    </source>
</evidence>
<dbReference type="InterPro" id="IPR041118">
    <property type="entry name" value="Rx_N"/>
</dbReference>
<reference evidence="9" key="2">
    <citation type="journal article" date="2024" name="Plant">
        <title>Genomic evolution and insights into agronomic trait innovations of Sesamum species.</title>
        <authorList>
            <person name="Miao H."/>
            <person name="Wang L."/>
            <person name="Qu L."/>
            <person name="Liu H."/>
            <person name="Sun Y."/>
            <person name="Le M."/>
            <person name="Wang Q."/>
            <person name="Wei S."/>
            <person name="Zheng Y."/>
            <person name="Lin W."/>
            <person name="Duan Y."/>
            <person name="Cao H."/>
            <person name="Xiong S."/>
            <person name="Wang X."/>
            <person name="Wei L."/>
            <person name="Li C."/>
            <person name="Ma Q."/>
            <person name="Ju M."/>
            <person name="Zhao R."/>
            <person name="Li G."/>
            <person name="Mu C."/>
            <person name="Tian Q."/>
            <person name="Mei H."/>
            <person name="Zhang T."/>
            <person name="Gao T."/>
            <person name="Zhang H."/>
        </authorList>
    </citation>
    <scope>NUCLEOTIDE SEQUENCE</scope>
    <source>
        <strain evidence="9">G02</strain>
    </source>
</reference>
<dbReference type="Gene3D" id="1.10.10.10">
    <property type="entry name" value="Winged helix-like DNA-binding domain superfamily/Winged helix DNA-binding domain"/>
    <property type="match status" value="1"/>
</dbReference>
<keyword evidence="2" id="KW-0433">Leucine-rich repeat</keyword>
<dbReference type="AlphaFoldDB" id="A0AAW2WIF0"/>
<protein>
    <submittedName>
        <fullName evidence="9">Disease resistance protein RGA3</fullName>
    </submittedName>
</protein>
<evidence type="ECO:0000256" key="2">
    <source>
        <dbReference type="ARBA" id="ARBA00022614"/>
    </source>
</evidence>
<keyword evidence="6" id="KW-0067">ATP-binding</keyword>
<comment type="similarity">
    <text evidence="1">Belongs to the disease resistance NB-LRR family.</text>
</comment>
<organism evidence="9">
    <name type="scientific">Sesamum radiatum</name>
    <name type="common">Black benniseed</name>
    <dbReference type="NCBI Taxonomy" id="300843"/>
    <lineage>
        <taxon>Eukaryota</taxon>
        <taxon>Viridiplantae</taxon>
        <taxon>Streptophyta</taxon>
        <taxon>Embryophyta</taxon>
        <taxon>Tracheophyta</taxon>
        <taxon>Spermatophyta</taxon>
        <taxon>Magnoliopsida</taxon>
        <taxon>eudicotyledons</taxon>
        <taxon>Gunneridae</taxon>
        <taxon>Pentapetalae</taxon>
        <taxon>asterids</taxon>
        <taxon>lamiids</taxon>
        <taxon>Lamiales</taxon>
        <taxon>Pedaliaceae</taxon>
        <taxon>Sesamum</taxon>
    </lineage>
</organism>
<dbReference type="FunFam" id="3.40.50.300:FF:001091">
    <property type="entry name" value="Probable disease resistance protein At1g61300"/>
    <property type="match status" value="1"/>
</dbReference>
<evidence type="ECO:0000256" key="3">
    <source>
        <dbReference type="ARBA" id="ARBA00022737"/>
    </source>
</evidence>
<evidence type="ECO:0000256" key="6">
    <source>
        <dbReference type="ARBA" id="ARBA00022840"/>
    </source>
</evidence>
<dbReference type="PANTHER" id="PTHR36766:SF45">
    <property type="entry name" value="NB-ARC DOMAIN-CONTAINING PROTEIN"/>
    <property type="match status" value="1"/>
</dbReference>
<evidence type="ECO:0000313" key="9">
    <source>
        <dbReference type="EMBL" id="KAL0441427.1"/>
    </source>
</evidence>
<dbReference type="InterPro" id="IPR002182">
    <property type="entry name" value="NB-ARC"/>
</dbReference>
<keyword evidence="4" id="KW-0547">Nucleotide-binding</keyword>
<accession>A0AAW2WIF0</accession>
<evidence type="ECO:0000256" key="4">
    <source>
        <dbReference type="ARBA" id="ARBA00022741"/>
    </source>
</evidence>
<keyword evidence="5" id="KW-0611">Plant defense</keyword>
<reference evidence="9" key="1">
    <citation type="submission" date="2020-06" db="EMBL/GenBank/DDBJ databases">
        <authorList>
            <person name="Li T."/>
            <person name="Hu X."/>
            <person name="Zhang T."/>
            <person name="Song X."/>
            <person name="Zhang H."/>
            <person name="Dai N."/>
            <person name="Sheng W."/>
            <person name="Hou X."/>
            <person name="Wei L."/>
        </authorList>
    </citation>
    <scope>NUCLEOTIDE SEQUENCE</scope>
    <source>
        <strain evidence="9">G02</strain>
        <tissue evidence="9">Leaf</tissue>
    </source>
</reference>
<dbReference type="InterPro" id="IPR036388">
    <property type="entry name" value="WH-like_DNA-bd_sf"/>
</dbReference>
<dbReference type="InterPro" id="IPR038005">
    <property type="entry name" value="RX-like_CC"/>
</dbReference>
<dbReference type="Gene3D" id="3.40.50.300">
    <property type="entry name" value="P-loop containing nucleotide triphosphate hydrolases"/>
    <property type="match status" value="1"/>
</dbReference>
<dbReference type="SUPFAM" id="SSF52540">
    <property type="entry name" value="P-loop containing nucleoside triphosphate hydrolases"/>
    <property type="match status" value="1"/>
</dbReference>
<dbReference type="EMBL" id="JACGWJ010000001">
    <property type="protein sequence ID" value="KAL0441427.1"/>
    <property type="molecule type" value="Genomic_DNA"/>
</dbReference>
<feature type="domain" description="NB-ARC" evidence="7">
    <location>
        <begin position="189"/>
        <end position="344"/>
    </location>
</feature>
<dbReference type="GO" id="GO:0005524">
    <property type="term" value="F:ATP binding"/>
    <property type="evidence" value="ECO:0007669"/>
    <property type="project" value="UniProtKB-KW"/>
</dbReference>
<keyword evidence="3" id="KW-0677">Repeat</keyword>
<evidence type="ECO:0000256" key="1">
    <source>
        <dbReference type="ARBA" id="ARBA00008894"/>
    </source>
</evidence>
<dbReference type="PRINTS" id="PR00364">
    <property type="entry name" value="DISEASERSIST"/>
</dbReference>
<proteinExistence type="inferred from homology"/>
<dbReference type="InterPro" id="IPR027417">
    <property type="entry name" value="P-loop_NTPase"/>
</dbReference>
<dbReference type="Pfam" id="PF18052">
    <property type="entry name" value="Rx_N"/>
    <property type="match status" value="1"/>
</dbReference>
<name>A0AAW2WIF0_SESRA</name>
<feature type="domain" description="Disease resistance N-terminal" evidence="8">
    <location>
        <begin position="5"/>
        <end position="91"/>
    </location>
</feature>
<dbReference type="CDD" id="cd14798">
    <property type="entry name" value="RX-CC_like"/>
    <property type="match status" value="1"/>
</dbReference>
<dbReference type="GO" id="GO:0043531">
    <property type="term" value="F:ADP binding"/>
    <property type="evidence" value="ECO:0007669"/>
    <property type="project" value="InterPro"/>
</dbReference>
<dbReference type="InterPro" id="IPR042197">
    <property type="entry name" value="Apaf_helical"/>
</dbReference>
<comment type="caution">
    <text evidence="9">The sequence shown here is derived from an EMBL/GenBank/DDBJ whole genome shotgun (WGS) entry which is preliminary data.</text>
</comment>
<dbReference type="Gene3D" id="1.20.5.4130">
    <property type="match status" value="1"/>
</dbReference>
<dbReference type="PANTHER" id="PTHR36766">
    <property type="entry name" value="PLANT BROAD-SPECTRUM MILDEW RESISTANCE PROTEIN RPW8"/>
    <property type="match status" value="1"/>
</dbReference>
<dbReference type="Gene3D" id="1.10.8.430">
    <property type="entry name" value="Helical domain of apoptotic protease-activating factors"/>
    <property type="match status" value="1"/>
</dbReference>
<evidence type="ECO:0000256" key="5">
    <source>
        <dbReference type="ARBA" id="ARBA00022821"/>
    </source>
</evidence>
<sequence>MADAIVSIALQRLADVIQKQIQEEVNLVRGVKKEVLYLSSELDAIRNVLEDAERRRYKEKSIQDWLKKLEDISCDVYDVLDEWNSAILKLHLPRMIKVWPFTPCSCLCFKKVAMRRDVAMKIKGLKERLDIIVKEKDRYDFIVNHPVAPQETTRVQSTSSIDLSEIQGREADKHVLVSKLMRGVSSRQEHGPHVISIVGTGGIGKTTLAQFIYHDDCVVNCFELKIWVCVSDVYNEAKIVKAILESVTRISPDLNELEALLKCLKDSISGQKFLLVLDDVWIEDYTRWEPLKNSLTCGAPGSKILVTTRSERVARMMGAVEIHRLGQLSNIECWELMKRVAFYGRSNGDYEELQEIGREIANKCKGLPLAAKVLGSLLRFKDTKEEWESVLDSEIWQLEEAEVEIFPHLFLSYNELSPALKRCFSYCAVFPKDWRIDVNKLIKCGWL</sequence>
<dbReference type="Pfam" id="PF00931">
    <property type="entry name" value="NB-ARC"/>
    <property type="match status" value="1"/>
</dbReference>